<organism evidence="11 12">
    <name type="scientific">Rhynchophorus ferrugineus</name>
    <name type="common">Red palm weevil</name>
    <name type="synonym">Curculio ferrugineus</name>
    <dbReference type="NCBI Taxonomy" id="354439"/>
    <lineage>
        <taxon>Eukaryota</taxon>
        <taxon>Metazoa</taxon>
        <taxon>Ecdysozoa</taxon>
        <taxon>Arthropoda</taxon>
        <taxon>Hexapoda</taxon>
        <taxon>Insecta</taxon>
        <taxon>Pterygota</taxon>
        <taxon>Neoptera</taxon>
        <taxon>Endopterygota</taxon>
        <taxon>Coleoptera</taxon>
        <taxon>Polyphaga</taxon>
        <taxon>Cucujiformia</taxon>
        <taxon>Curculionidae</taxon>
        <taxon>Dryophthorinae</taxon>
        <taxon>Rhynchophorus</taxon>
    </lineage>
</organism>
<dbReference type="EMBL" id="JAACXV010000153">
    <property type="protein sequence ID" value="KAF7282873.1"/>
    <property type="molecule type" value="Genomic_DNA"/>
</dbReference>
<feature type="domain" description="Cadherin" evidence="10">
    <location>
        <begin position="395"/>
        <end position="499"/>
    </location>
</feature>
<evidence type="ECO:0000313" key="11">
    <source>
        <dbReference type="EMBL" id="KAF7282873.1"/>
    </source>
</evidence>
<feature type="domain" description="Cadherin" evidence="10">
    <location>
        <begin position="604"/>
        <end position="746"/>
    </location>
</feature>
<dbReference type="Pfam" id="PF00028">
    <property type="entry name" value="Cadherin"/>
    <property type="match status" value="2"/>
</dbReference>
<feature type="domain" description="Cadherin" evidence="10">
    <location>
        <begin position="1345"/>
        <end position="1463"/>
    </location>
</feature>
<dbReference type="PANTHER" id="PTHR24026:SF133">
    <property type="entry name" value="CADHERIN-RELATED FAMILY MEMBER 2"/>
    <property type="match status" value="1"/>
</dbReference>
<evidence type="ECO:0000259" key="10">
    <source>
        <dbReference type="PROSITE" id="PS50268"/>
    </source>
</evidence>
<dbReference type="PANTHER" id="PTHR24026">
    <property type="entry name" value="FAT ATYPICAL CADHERIN-RELATED"/>
    <property type="match status" value="1"/>
</dbReference>
<evidence type="ECO:0000256" key="9">
    <source>
        <dbReference type="SAM" id="SignalP"/>
    </source>
</evidence>
<keyword evidence="5 8" id="KW-1133">Transmembrane helix</keyword>
<dbReference type="PRINTS" id="PR00205">
    <property type="entry name" value="CADHERIN"/>
</dbReference>
<reference evidence="11" key="1">
    <citation type="submission" date="2020-08" db="EMBL/GenBank/DDBJ databases">
        <title>Genome sequencing and assembly of the red palm weevil Rhynchophorus ferrugineus.</title>
        <authorList>
            <person name="Dias G.B."/>
            <person name="Bergman C.M."/>
            <person name="Manee M."/>
        </authorList>
    </citation>
    <scope>NUCLEOTIDE SEQUENCE</scope>
    <source>
        <strain evidence="11">AA-2017</strain>
        <tissue evidence="11">Whole larva</tissue>
    </source>
</reference>
<dbReference type="PROSITE" id="PS00232">
    <property type="entry name" value="CADHERIN_1"/>
    <property type="match status" value="2"/>
</dbReference>
<feature type="domain" description="Cadherin" evidence="10">
    <location>
        <begin position="131"/>
        <end position="257"/>
    </location>
</feature>
<evidence type="ECO:0000256" key="5">
    <source>
        <dbReference type="ARBA" id="ARBA00022989"/>
    </source>
</evidence>
<comment type="caution">
    <text evidence="11">The sequence shown here is derived from an EMBL/GenBank/DDBJ whole genome shotgun (WGS) entry which is preliminary data.</text>
</comment>
<evidence type="ECO:0000256" key="2">
    <source>
        <dbReference type="ARBA" id="ARBA00022692"/>
    </source>
</evidence>
<keyword evidence="4 7" id="KW-0106">Calcium</keyword>
<dbReference type="Proteomes" id="UP000625711">
    <property type="component" value="Unassembled WGS sequence"/>
</dbReference>
<evidence type="ECO:0000256" key="3">
    <source>
        <dbReference type="ARBA" id="ARBA00022737"/>
    </source>
</evidence>
<protein>
    <recommendedName>
        <fullName evidence="10">Cadherin domain-containing protein</fullName>
    </recommendedName>
</protein>
<keyword evidence="12" id="KW-1185">Reference proteome</keyword>
<proteinExistence type="predicted"/>
<feature type="transmembrane region" description="Helical" evidence="8">
    <location>
        <begin position="1570"/>
        <end position="1591"/>
    </location>
</feature>
<dbReference type="SUPFAM" id="SSF49313">
    <property type="entry name" value="Cadherin-like"/>
    <property type="match status" value="8"/>
</dbReference>
<keyword evidence="2 8" id="KW-0812">Transmembrane</keyword>
<feature type="signal peptide" evidence="9">
    <location>
        <begin position="1"/>
        <end position="18"/>
    </location>
</feature>
<dbReference type="SMART" id="SM00112">
    <property type="entry name" value="CA"/>
    <property type="match status" value="9"/>
</dbReference>
<evidence type="ECO:0000256" key="7">
    <source>
        <dbReference type="PROSITE-ProRule" id="PRU00043"/>
    </source>
</evidence>
<evidence type="ECO:0000313" key="12">
    <source>
        <dbReference type="Proteomes" id="UP000625711"/>
    </source>
</evidence>
<dbReference type="GO" id="GO:0007156">
    <property type="term" value="P:homophilic cell adhesion via plasma membrane adhesion molecules"/>
    <property type="evidence" value="ECO:0007669"/>
    <property type="project" value="InterPro"/>
</dbReference>
<gene>
    <name evidence="11" type="ORF">GWI33_001851</name>
</gene>
<sequence length="1678" mass="189599">MKVPWYFLLVIHVVIVFGEDELEITRGPDIINCTRNGNYYAYMMENNHNFTDEKLLFYVRSTTGADISQCTPAFVGNTFLYKTEYVDNILEIYATQFFDYESGQTNFVFKITGYNVYVSLEVLNYDDEAPTLTSPMCSIEENTDVTMENTECTAVLTDTDGWITQTTFTVINSNPKATNDLEKEDEIFVLNIDETLDDTVTSTTVSITTKRQLDYETKIFYSFKIQAKDGAGHSTTPNENVTCIIDVIDQNDMPPQFTSYFTSKQITEKTTYTEFSVTAVDGDRGINADIIYFIESIDTTDDQEPISINKTSGELVFGPIDRDAKDLTTYQFKIRAQEVDDPPFNETITVTLFLDDLDDNSPLVMSLVNETGEIVNYTPDETKVVHFWYLENFAGTLDGTITITDIDMGNNALFDVKLSEHPDSELSYTDAFFIVPTAGYRTADFQISVRNATYLDFENPPWDDFQFYVTSSGKLDPKKTDEILIQVSLIDYNDEIPKFENSSYECWVNETIEKGKTIIQVKATDRDAEDAILTHKLVGAELITKTMDIDSAEGIITVAIDNAFDYDRINPVVVQVEAVDHGDHSTTVPVTINLLDINNKAPTYQVDGMIEVEENQVIGTVLNATITASDVDTTRKLQATIDWDKSYVMKNSQKQTNDDPTIHDPMRFLDIEFEETGDEGSISINLRLNDVNPNQTAPDYETFDVLYLNVIITDLNTLLPDFEDKMNTTAVITVNIIDINDNPPIFTNETLNKYRTVKEEDSGGTIIGSIVATDADIGDIVTYSCTYMDERYDWFESDEEGQISVKKGSKIDCDTDKIMYVEINCTATDGLHYTPQNFTINILDINNKIPQLSVNSSDATVVELLEKSEAGTFVTLIDYEDADRDEPFHTAVCELDDYTSDCNAAFKTESNNVRVKNGATLDRDRGLKNYTCHVTCTDNPKNVDEQGHKTNETSFVIILLDINDNWPEFIPTDLSTSENAKQGYDIGVLQAEDIDEGENADIDFNILRITKDGQEISNDIFELIEMEDYVVSDTIKQNHLKAKQDLIDAYGTYVIYLNLTDRGKPPLSTEDSDYVGEKPKVTVTVKKFNYYQPQFMVPNPDDVNSTKFYLSLDQEDDSILRFYTDNEEMTDFEIQSVPEGCSDKWSAIFTIDQTSPASTTFFTIPYNACTAQLQVHNYDKAQAKSVVIYKLKVTASLAIVDKIDPEEKDYNTTVDITLSFIDIDQEPIFDDNDQPCVLYFLQGRVNTDNSTAALDRKANYPKSDVTFSIFYFLKSDDEEIKNTFKIDSNTGDVTLKQELYYNKQKWYKFEIIASKNQSQVVSSNNSVLTVEINVVDSNIHTPQWTQASFYGAIMKSTTKGTVITTVEATDEDEIDQGKLEYSIEECVPKGSDSIAVPKEPFTIKAATGEISLNFVVDYNMYGYFKLTVKVKDQQDPYGNPVHENSTTVTINIVTEDNTAAFRFDNTLDEITNSKTEILSLISQYVGWDCHDQNIQHDSENGNELVNTTVASIYCIDNDELRTSSEILKQLSNIQTFQNLRKDLMKLGVYLQTFTSETVAVENLEQVLKTALIIVTIVLGTLCAILAITFFLKIRGLNKRLSKLTEQKFGSDESNLNRKAINFPNTNMFAVEGSNPVFNNEIDKSDLMDKDSIHSNESDLIGVEDNPEFDIFGEHKERF</sequence>
<evidence type="ECO:0000256" key="1">
    <source>
        <dbReference type="ARBA" id="ARBA00004370"/>
    </source>
</evidence>
<keyword evidence="9" id="KW-0732">Signal</keyword>
<dbReference type="OrthoDB" id="6379298at2759"/>
<dbReference type="Gene3D" id="2.60.40.60">
    <property type="entry name" value="Cadherins"/>
    <property type="match status" value="10"/>
</dbReference>
<keyword evidence="3" id="KW-0677">Repeat</keyword>
<feature type="domain" description="Cadherin" evidence="10">
    <location>
        <begin position="1253"/>
        <end position="1344"/>
    </location>
</feature>
<evidence type="ECO:0000256" key="8">
    <source>
        <dbReference type="SAM" id="Phobius"/>
    </source>
</evidence>
<dbReference type="InterPro" id="IPR002126">
    <property type="entry name" value="Cadherin-like_dom"/>
</dbReference>
<dbReference type="PROSITE" id="PS50268">
    <property type="entry name" value="CADHERIN_2"/>
    <property type="match status" value="10"/>
</dbReference>
<dbReference type="InterPro" id="IPR015919">
    <property type="entry name" value="Cadherin-like_sf"/>
</dbReference>
<dbReference type="InterPro" id="IPR020894">
    <property type="entry name" value="Cadherin_CS"/>
</dbReference>
<name>A0A834IPW7_RHYFE</name>
<feature type="domain" description="Cadherin" evidence="10">
    <location>
        <begin position="968"/>
        <end position="1095"/>
    </location>
</feature>
<dbReference type="CDD" id="cd11304">
    <property type="entry name" value="Cadherin_repeat"/>
    <property type="match status" value="9"/>
</dbReference>
<dbReference type="GO" id="GO:0005886">
    <property type="term" value="C:plasma membrane"/>
    <property type="evidence" value="ECO:0007669"/>
    <property type="project" value="InterPro"/>
</dbReference>
<feature type="domain" description="Cadherin" evidence="10">
    <location>
        <begin position="856"/>
        <end position="969"/>
    </location>
</feature>
<feature type="domain" description="Cadherin" evidence="10">
    <location>
        <begin position="277"/>
        <end position="364"/>
    </location>
</feature>
<accession>A0A834IPW7</accession>
<feature type="chain" id="PRO_5032978577" description="Cadherin domain-containing protein" evidence="9">
    <location>
        <begin position="19"/>
        <end position="1678"/>
    </location>
</feature>
<comment type="subcellular location">
    <subcellularLocation>
        <location evidence="1">Membrane</location>
    </subcellularLocation>
</comment>
<feature type="domain" description="Cadherin" evidence="10">
    <location>
        <begin position="500"/>
        <end position="604"/>
    </location>
</feature>
<feature type="domain" description="Cadherin" evidence="10">
    <location>
        <begin position="749"/>
        <end position="852"/>
    </location>
</feature>
<dbReference type="GO" id="GO:0005509">
    <property type="term" value="F:calcium ion binding"/>
    <property type="evidence" value="ECO:0007669"/>
    <property type="project" value="UniProtKB-UniRule"/>
</dbReference>
<evidence type="ECO:0000256" key="6">
    <source>
        <dbReference type="ARBA" id="ARBA00023136"/>
    </source>
</evidence>
<keyword evidence="6 8" id="KW-0472">Membrane</keyword>
<evidence type="ECO:0000256" key="4">
    <source>
        <dbReference type="ARBA" id="ARBA00022837"/>
    </source>
</evidence>